<feature type="region of interest" description="Disordered" evidence="1">
    <location>
        <begin position="40"/>
        <end position="95"/>
    </location>
</feature>
<dbReference type="GeneID" id="22913968"/>
<dbReference type="AlphaFoldDB" id="A0A023B3B5"/>
<accession>A0A023B3B5</accession>
<feature type="region of interest" description="Disordered" evidence="1">
    <location>
        <begin position="1"/>
        <end position="27"/>
    </location>
</feature>
<proteinExistence type="predicted"/>
<organism evidence="2 3">
    <name type="scientific">Gregarina niphandrodes</name>
    <name type="common">Septate eugregarine</name>
    <dbReference type="NCBI Taxonomy" id="110365"/>
    <lineage>
        <taxon>Eukaryota</taxon>
        <taxon>Sar</taxon>
        <taxon>Alveolata</taxon>
        <taxon>Apicomplexa</taxon>
        <taxon>Conoidasida</taxon>
        <taxon>Gregarinasina</taxon>
        <taxon>Eugregarinorida</taxon>
        <taxon>Gregarinidae</taxon>
        <taxon>Gregarina</taxon>
    </lineage>
</organism>
<evidence type="ECO:0000313" key="3">
    <source>
        <dbReference type="Proteomes" id="UP000019763"/>
    </source>
</evidence>
<dbReference type="EMBL" id="AFNH02000843">
    <property type="protein sequence ID" value="EZG55460.1"/>
    <property type="molecule type" value="Genomic_DNA"/>
</dbReference>
<evidence type="ECO:0000256" key="1">
    <source>
        <dbReference type="SAM" id="MobiDB-lite"/>
    </source>
</evidence>
<comment type="caution">
    <text evidence="2">The sequence shown here is derived from an EMBL/GenBank/DDBJ whole genome shotgun (WGS) entry which is preliminary data.</text>
</comment>
<feature type="compositionally biased region" description="Pro residues" evidence="1">
    <location>
        <begin position="80"/>
        <end position="95"/>
    </location>
</feature>
<dbReference type="RefSeq" id="XP_011131548.1">
    <property type="nucleotide sequence ID" value="XM_011133246.1"/>
</dbReference>
<dbReference type="Proteomes" id="UP000019763">
    <property type="component" value="Unassembled WGS sequence"/>
</dbReference>
<reference evidence="2" key="1">
    <citation type="submission" date="2013-12" db="EMBL/GenBank/DDBJ databases">
        <authorList>
            <person name="Omoto C.K."/>
            <person name="Sibley D."/>
            <person name="Venepally P."/>
            <person name="Hadjithomas M."/>
            <person name="Karamycheva S."/>
            <person name="Brunk B."/>
            <person name="Roos D."/>
            <person name="Caler E."/>
            <person name="Lorenzi H."/>
        </authorList>
    </citation>
    <scope>NUCLEOTIDE SEQUENCE</scope>
</reference>
<dbReference type="VEuPathDB" id="CryptoDB:GNI_112710"/>
<gene>
    <name evidence="2" type="ORF">GNI_112710</name>
</gene>
<feature type="non-terminal residue" evidence="2">
    <location>
        <position position="95"/>
    </location>
</feature>
<name>A0A023B3B5_GRENI</name>
<protein>
    <submittedName>
        <fullName evidence="2">Uncharacterized protein</fullName>
    </submittedName>
</protein>
<feature type="non-terminal residue" evidence="2">
    <location>
        <position position="1"/>
    </location>
</feature>
<keyword evidence="3" id="KW-1185">Reference proteome</keyword>
<evidence type="ECO:0000313" key="2">
    <source>
        <dbReference type="EMBL" id="EZG55460.1"/>
    </source>
</evidence>
<feature type="compositionally biased region" description="Polar residues" evidence="1">
    <location>
        <begin position="40"/>
        <end position="49"/>
    </location>
</feature>
<sequence>SPTKGPPLLTHNGPTEGAHAPLTLKPATNTRDLSRLTHAANSSTTTNLPPTHVVGELMPPSHHTRGKPGPTRLHPTMSDPLPPAKPLPTEPPKTL</sequence>